<accession>A0A1J5PMU2</accession>
<organism evidence="1">
    <name type="scientific">mine drainage metagenome</name>
    <dbReference type="NCBI Taxonomy" id="410659"/>
    <lineage>
        <taxon>unclassified sequences</taxon>
        <taxon>metagenomes</taxon>
        <taxon>ecological metagenomes</taxon>
    </lineage>
</organism>
<name>A0A1J5PMU2_9ZZZZ</name>
<dbReference type="AlphaFoldDB" id="A0A1J5PMU2"/>
<evidence type="ECO:0000313" key="1">
    <source>
        <dbReference type="EMBL" id="OIQ72120.1"/>
    </source>
</evidence>
<reference evidence="1" key="1">
    <citation type="submission" date="2016-10" db="EMBL/GenBank/DDBJ databases">
        <title>Sequence of Gallionella enrichment culture.</title>
        <authorList>
            <person name="Poehlein A."/>
            <person name="Muehling M."/>
            <person name="Daniel R."/>
        </authorList>
    </citation>
    <scope>NUCLEOTIDE SEQUENCE</scope>
</reference>
<sequence length="219" mass="23857">MKSRIRGGDAARAAVATTERLPVTLQATNLIGPCQPLPEGTLPKKPPRVRKPSARHDVIYAPTTDLDTHRAMLRTTFGTFSEEFADTMMGKVISGLRPNAYDLLEEATLNAALATVASLRPDSEIEALIAVQAVIAGFSALRMFELSQRHFGEENVVVYGGYANKLIKLQIDLLQTLDRRRKGNSQSIEVKHVHIHAGGQGVIGIVNHDEGQKRGGDQN</sequence>
<protein>
    <submittedName>
        <fullName evidence="1">Uncharacterized protein</fullName>
    </submittedName>
</protein>
<comment type="caution">
    <text evidence="1">The sequence shown here is derived from an EMBL/GenBank/DDBJ whole genome shotgun (WGS) entry which is preliminary data.</text>
</comment>
<gene>
    <name evidence="1" type="ORF">GALL_462540</name>
</gene>
<dbReference type="EMBL" id="MLJW01003408">
    <property type="protein sequence ID" value="OIQ72120.1"/>
    <property type="molecule type" value="Genomic_DNA"/>
</dbReference>
<proteinExistence type="predicted"/>